<dbReference type="Gene3D" id="2.60.130.10">
    <property type="entry name" value="Aromatic compound dioxygenase"/>
    <property type="match status" value="1"/>
</dbReference>
<protein>
    <recommendedName>
        <fullName evidence="3">Intradiol ring-cleavage dioxygenases domain-containing protein</fullName>
    </recommendedName>
</protein>
<dbReference type="PROSITE" id="PS51318">
    <property type="entry name" value="TAT"/>
    <property type="match status" value="1"/>
</dbReference>
<dbReference type="OrthoDB" id="9800887at2"/>
<proteinExistence type="predicted"/>
<dbReference type="GO" id="GO:0005506">
    <property type="term" value="F:iron ion binding"/>
    <property type="evidence" value="ECO:0007669"/>
    <property type="project" value="InterPro"/>
</dbReference>
<dbReference type="KEGG" id="gai:IMCC3135_03370"/>
<sequence length="165" mass="17459">MAVLIRDRRSFLLSAGMSSVALLMAPGAVIRPARAQAVLEPTSSMRGGSNNYSPNAPLVENLGTGFLVSGTVRQAGDGAPLGNVRIQIWAATARGGEREPSNHGSVMSAADGTFRLEMSQVVPNFGQPHAHLAYDDEHFETVFLRPVMSSPEDTSVQAHFVLASA</sequence>
<dbReference type="GO" id="GO:0016702">
    <property type="term" value="F:oxidoreductase activity, acting on single donors with incorporation of molecular oxygen, incorporation of two atoms of oxygen"/>
    <property type="evidence" value="ECO:0007669"/>
    <property type="project" value="InterPro"/>
</dbReference>
<reference evidence="1 2" key="1">
    <citation type="submission" date="2016-12" db="EMBL/GenBank/DDBJ databases">
        <authorList>
            <person name="Song W.-J."/>
            <person name="Kurnit D.M."/>
        </authorList>
    </citation>
    <scope>NUCLEOTIDE SEQUENCE [LARGE SCALE GENOMIC DNA]</scope>
    <source>
        <strain evidence="1 2">IMCC3135</strain>
    </source>
</reference>
<accession>A0A2Z2NT56</accession>
<name>A0A2Z2NT56_9GAMM</name>
<dbReference type="AlphaFoldDB" id="A0A2Z2NT56"/>
<keyword evidence="2" id="KW-1185">Reference proteome</keyword>
<dbReference type="EMBL" id="CP018632">
    <property type="protein sequence ID" value="ASJ70787.1"/>
    <property type="molecule type" value="Genomic_DNA"/>
</dbReference>
<dbReference type="InterPro" id="IPR015889">
    <property type="entry name" value="Intradiol_dOase_core"/>
</dbReference>
<evidence type="ECO:0000313" key="2">
    <source>
        <dbReference type="Proteomes" id="UP000250079"/>
    </source>
</evidence>
<organism evidence="1 2">
    <name type="scientific">Granulosicoccus antarcticus IMCC3135</name>
    <dbReference type="NCBI Taxonomy" id="1192854"/>
    <lineage>
        <taxon>Bacteria</taxon>
        <taxon>Pseudomonadati</taxon>
        <taxon>Pseudomonadota</taxon>
        <taxon>Gammaproteobacteria</taxon>
        <taxon>Chromatiales</taxon>
        <taxon>Granulosicoccaceae</taxon>
        <taxon>Granulosicoccus</taxon>
    </lineage>
</organism>
<dbReference type="SUPFAM" id="SSF49482">
    <property type="entry name" value="Aromatic compound dioxygenase"/>
    <property type="match status" value="1"/>
</dbReference>
<dbReference type="Proteomes" id="UP000250079">
    <property type="component" value="Chromosome"/>
</dbReference>
<dbReference type="RefSeq" id="WP_088916295.1">
    <property type="nucleotide sequence ID" value="NZ_CP018632.1"/>
</dbReference>
<evidence type="ECO:0000313" key="1">
    <source>
        <dbReference type="EMBL" id="ASJ70787.1"/>
    </source>
</evidence>
<gene>
    <name evidence="1" type="ORF">IMCC3135_03370</name>
</gene>
<dbReference type="InterPro" id="IPR006311">
    <property type="entry name" value="TAT_signal"/>
</dbReference>
<evidence type="ECO:0008006" key="3">
    <source>
        <dbReference type="Google" id="ProtNLM"/>
    </source>
</evidence>